<organism evidence="4 5">
    <name type="scientific">Orycteropus afer afer</name>
    <dbReference type="NCBI Taxonomy" id="1230840"/>
    <lineage>
        <taxon>Eukaryota</taxon>
        <taxon>Metazoa</taxon>
        <taxon>Chordata</taxon>
        <taxon>Craniata</taxon>
        <taxon>Vertebrata</taxon>
        <taxon>Euteleostomi</taxon>
        <taxon>Mammalia</taxon>
        <taxon>Eutheria</taxon>
        <taxon>Afrotheria</taxon>
        <taxon>Tubulidentata</taxon>
        <taxon>Orycteropodidae</taxon>
        <taxon>Orycteropus</taxon>
    </lineage>
</organism>
<dbReference type="PANTHER" id="PTHR22879:SF14">
    <property type="entry name" value="NUT FAMILY MEMBER 2A-RELATED"/>
    <property type="match status" value="1"/>
</dbReference>
<dbReference type="InterPro" id="IPR024309">
    <property type="entry name" value="NUT_N"/>
</dbReference>
<gene>
    <name evidence="5" type="primary">LOC103210014</name>
</gene>
<comment type="similarity">
    <text evidence="1">Belongs to the NUT family.</text>
</comment>
<accession>A0A8B7B1T0</accession>
<evidence type="ECO:0000313" key="5">
    <source>
        <dbReference type="RefSeq" id="XP_007954130.1"/>
    </source>
</evidence>
<dbReference type="RefSeq" id="XP_007954130.1">
    <property type="nucleotide sequence ID" value="XM_007955939.1"/>
</dbReference>
<feature type="domain" description="Nuclear Testis protein N-terminal" evidence="3">
    <location>
        <begin position="1"/>
        <end position="696"/>
    </location>
</feature>
<dbReference type="Pfam" id="PF12881">
    <property type="entry name" value="NUT"/>
    <property type="match status" value="1"/>
</dbReference>
<evidence type="ECO:0000259" key="3">
    <source>
        <dbReference type="Pfam" id="PF12881"/>
    </source>
</evidence>
<feature type="region of interest" description="Disordered" evidence="2">
    <location>
        <begin position="159"/>
        <end position="189"/>
    </location>
</feature>
<dbReference type="GeneID" id="103210014"/>
<dbReference type="AlphaFoldDB" id="A0A8B7B1T0"/>
<dbReference type="InterPro" id="IPR024310">
    <property type="entry name" value="NUT"/>
</dbReference>
<feature type="compositionally biased region" description="Basic and acidic residues" evidence="2">
    <location>
        <begin position="368"/>
        <end position="385"/>
    </location>
</feature>
<dbReference type="PANTHER" id="PTHR22879">
    <property type="entry name" value="NUT FAMILY MEMBER 1"/>
    <property type="match status" value="1"/>
</dbReference>
<proteinExistence type="inferred from homology"/>
<feature type="region of interest" description="Disordered" evidence="2">
    <location>
        <begin position="365"/>
        <end position="386"/>
    </location>
</feature>
<protein>
    <submittedName>
        <fullName evidence="5">NUT family member 2D</fullName>
    </submittedName>
</protein>
<dbReference type="Proteomes" id="UP000694850">
    <property type="component" value="Unplaced"/>
</dbReference>
<feature type="compositionally biased region" description="Polar residues" evidence="2">
    <location>
        <begin position="174"/>
        <end position="189"/>
    </location>
</feature>
<feature type="region of interest" description="Disordered" evidence="2">
    <location>
        <begin position="470"/>
        <end position="495"/>
    </location>
</feature>
<dbReference type="OrthoDB" id="9836629at2759"/>
<reference evidence="5" key="1">
    <citation type="submission" date="2025-08" db="UniProtKB">
        <authorList>
            <consortium name="RefSeq"/>
        </authorList>
    </citation>
    <scope>IDENTIFICATION</scope>
</reference>
<feature type="region of interest" description="Disordered" evidence="2">
    <location>
        <begin position="656"/>
        <end position="701"/>
    </location>
</feature>
<sequence length="701" mass="77421">MIMNSRASTSSFTALPFPLASPGPPHQIPLGQHPLPIITALCPPGIPLGLSSFPKTLLMTRVEDCGGAGTGKVIMQVSTKGRSAELPGTQTSVMPLAPLNWSAAGIPSGAVEHAPQLFGAVSTVEQMIPATPIVGTQACRGGWSPPQAAQLDYIFTQVKEQSGPHRSSGEEGQATIQSRPSLDDSSCNPKSVYENYRRWQRFKSLARRYHPQSPDTEALSCFLIPVLRSLARMKPSMTLEEGLWWSVQEWQHKSNFDRMIFYEMAGKFMEFELEEEMQIQKLQQGNGSPCVPPPASQNLDRHELSGTVVTCHPVLTLKKGDVKPQLSNQQPHRPQCPQRLKAHRQIPPEAVNEYLDIMERLQGPTHSITEEQDGKWEEEENKQQQEENALYPDSGLLGYIEKLCSQEAFVTKVEAVIHPQFLETLLSPEPQVDLLSLTQELEQEEGLPLTQLVEKRVVELKGKEGVEALPSYDVPQLEPISKASETSQDSGSRDNHGLQLEISKEMGTKKLTAHGLPKDGTGDSNLYKSKELGLFTCSQKSHKVKSAQLTSPHQGHSRTSPRLRTRYDLMFIETSPVHETPGKRDVSNEEEDTEEELPNLAFLLASQQSLLPWGFPKSPPHASGIVHHGVQGCWQASQYLSPETVCLSQPAYTTTESKMPTQVGAPSSAKKRPYSRTAPGVSQKLPLAVDGVQPKKRHFSH</sequence>
<name>A0A8B7B1T0_ORYAF</name>
<evidence type="ECO:0000313" key="4">
    <source>
        <dbReference type="Proteomes" id="UP000694850"/>
    </source>
</evidence>
<keyword evidence="4" id="KW-1185">Reference proteome</keyword>
<evidence type="ECO:0000256" key="1">
    <source>
        <dbReference type="ARBA" id="ARBA00010586"/>
    </source>
</evidence>
<evidence type="ECO:0000256" key="2">
    <source>
        <dbReference type="SAM" id="MobiDB-lite"/>
    </source>
</evidence>